<dbReference type="Gene3D" id="2.60.120.590">
    <property type="entry name" value="Alpha-ketoglutarate-dependent dioxygenase AlkB-like"/>
    <property type="match status" value="1"/>
</dbReference>
<dbReference type="PANTHER" id="PTHR31212">
    <property type="entry name" value="ALPHA-KETOGLUTARATE-DEPENDENT DIOXYGENASE ALKB HOMOLOG 3"/>
    <property type="match status" value="1"/>
</dbReference>
<protein>
    <submittedName>
        <fullName evidence="2">Alkylated DNA repair dioxygenase AlkB</fullName>
    </submittedName>
</protein>
<reference evidence="2 3" key="1">
    <citation type="submission" date="2020-08" db="EMBL/GenBank/DDBJ databases">
        <title>Genomic Encyclopedia of Type Strains, Phase IV (KMG-V): Genome sequencing to study the core and pangenomes of soil and plant-associated prokaryotes.</title>
        <authorList>
            <person name="Whitman W."/>
        </authorList>
    </citation>
    <scope>NUCLEOTIDE SEQUENCE [LARGE SCALE GENOMIC DNA]</scope>
    <source>
        <strain evidence="2 3">S3M1</strain>
    </source>
</reference>
<comment type="caution">
    <text evidence="2">The sequence shown here is derived from an EMBL/GenBank/DDBJ whole genome shotgun (WGS) entry which is preliminary data.</text>
</comment>
<dbReference type="GO" id="GO:0051213">
    <property type="term" value="F:dioxygenase activity"/>
    <property type="evidence" value="ECO:0007669"/>
    <property type="project" value="UniProtKB-KW"/>
</dbReference>
<dbReference type="InterPro" id="IPR005123">
    <property type="entry name" value="Oxoglu/Fe-dep_dioxygenase_dom"/>
</dbReference>
<evidence type="ECO:0000313" key="3">
    <source>
        <dbReference type="Proteomes" id="UP000537204"/>
    </source>
</evidence>
<dbReference type="RefSeq" id="WP_183882754.1">
    <property type="nucleotide sequence ID" value="NZ_JACHCD010000001.1"/>
</dbReference>
<dbReference type="AlphaFoldDB" id="A0A7W9E0Q4"/>
<dbReference type="PROSITE" id="PS51471">
    <property type="entry name" value="FE2OG_OXY"/>
    <property type="match status" value="1"/>
</dbReference>
<dbReference type="SUPFAM" id="SSF51197">
    <property type="entry name" value="Clavaminate synthase-like"/>
    <property type="match status" value="1"/>
</dbReference>
<feature type="domain" description="Fe2OG dioxygenase" evidence="1">
    <location>
        <begin position="104"/>
        <end position="202"/>
    </location>
</feature>
<keyword evidence="2" id="KW-0560">Oxidoreductase</keyword>
<keyword evidence="2" id="KW-0223">Dioxygenase</keyword>
<dbReference type="InterPro" id="IPR037151">
    <property type="entry name" value="AlkB-like_sf"/>
</dbReference>
<dbReference type="EMBL" id="JACHCE010000004">
    <property type="protein sequence ID" value="MBB5636850.1"/>
    <property type="molecule type" value="Genomic_DNA"/>
</dbReference>
<gene>
    <name evidence="2" type="ORF">HDE68_002763</name>
</gene>
<accession>A0A7W9E0Q4</accession>
<dbReference type="InterPro" id="IPR032854">
    <property type="entry name" value="ALKBH3"/>
</dbReference>
<dbReference type="PANTHER" id="PTHR31212:SF4">
    <property type="entry name" value="ALPHA-KETOGLUTARATE-DEPENDENT DIOXYGENASE ALKB HOMOLOG 3"/>
    <property type="match status" value="1"/>
</dbReference>
<evidence type="ECO:0000313" key="2">
    <source>
        <dbReference type="EMBL" id="MBB5636850.1"/>
    </source>
</evidence>
<evidence type="ECO:0000259" key="1">
    <source>
        <dbReference type="PROSITE" id="PS51471"/>
    </source>
</evidence>
<dbReference type="Proteomes" id="UP000537204">
    <property type="component" value="Unassembled WGS sequence"/>
</dbReference>
<proteinExistence type="predicted"/>
<dbReference type="InterPro" id="IPR027450">
    <property type="entry name" value="AlkB-like"/>
</dbReference>
<name>A0A7W9E0Q4_9SPHI</name>
<dbReference type="GO" id="GO:0006307">
    <property type="term" value="P:DNA alkylation repair"/>
    <property type="evidence" value="ECO:0007669"/>
    <property type="project" value="InterPro"/>
</dbReference>
<organism evidence="2 3">
    <name type="scientific">Pedobacter cryoconitis</name>
    <dbReference type="NCBI Taxonomy" id="188932"/>
    <lineage>
        <taxon>Bacteria</taxon>
        <taxon>Pseudomonadati</taxon>
        <taxon>Bacteroidota</taxon>
        <taxon>Sphingobacteriia</taxon>
        <taxon>Sphingobacteriales</taxon>
        <taxon>Sphingobacteriaceae</taxon>
        <taxon>Pedobacter</taxon>
    </lineage>
</organism>
<sequence>MEQLSIFAEAGQSPGLPTELLAYQPGLFDEKECNMLLQKFIAGTPWQQKVVKMYDKQVLTPRLTAWYANEETYDYTSLRKSAPLNWTPELLMIKQRVEAIAGVTFNSVLLNYYRDGNDSVAWHSDNEKALGTHPVIGSVSFGQVRTFEIRNKQDHSDKYSIRLESGALMVMKGNLQTDWEHRVPKSKKPMRARVNLTFRIVNNFF</sequence>
<dbReference type="Pfam" id="PF13532">
    <property type="entry name" value="2OG-FeII_Oxy_2"/>
    <property type="match status" value="1"/>
</dbReference>